<evidence type="ECO:0000313" key="2">
    <source>
        <dbReference type="EMBL" id="EGE09170.1"/>
    </source>
</evidence>
<evidence type="ECO:0000313" key="3">
    <source>
        <dbReference type="Proteomes" id="UP000009169"/>
    </source>
</evidence>
<dbReference type="HOGENOM" id="CLU_1511663_0_0_1"/>
<dbReference type="Proteomes" id="UP000009169">
    <property type="component" value="Unassembled WGS sequence"/>
</dbReference>
<dbReference type="VEuPathDB" id="FungiDB:TEQG_08834"/>
<sequence>MQRMHERRSATADGFDAGQKGTARRGRQTDGSPPLPLTPGNPEDRGREMLLSSLSCVYLASRMSPPAPPALLVRALTILWRPWEKGVLPVPVPIDFEPETTAQQRSPSSYASTSKASDASQTQPSITIDSDSDEGDHGRCEMHAVFIYLWRPGWLAEEGYLRTEVKCIHYYGVRDGDV</sequence>
<accession>F2Q4V2</accession>
<gene>
    <name evidence="2" type="ORF">TEQG_08834</name>
</gene>
<proteinExistence type="predicted"/>
<dbReference type="AlphaFoldDB" id="F2Q4V2"/>
<feature type="region of interest" description="Disordered" evidence="1">
    <location>
        <begin position="1"/>
        <end position="46"/>
    </location>
</feature>
<organism evidence="2 3">
    <name type="scientific">Trichophyton equinum (strain ATCC MYA-4606 / CBS 127.97)</name>
    <name type="common">Horse ringworm fungus</name>
    <dbReference type="NCBI Taxonomy" id="559882"/>
    <lineage>
        <taxon>Eukaryota</taxon>
        <taxon>Fungi</taxon>
        <taxon>Dikarya</taxon>
        <taxon>Ascomycota</taxon>
        <taxon>Pezizomycotina</taxon>
        <taxon>Eurotiomycetes</taxon>
        <taxon>Eurotiomycetidae</taxon>
        <taxon>Onygenales</taxon>
        <taxon>Arthrodermataceae</taxon>
        <taxon>Trichophyton</taxon>
    </lineage>
</organism>
<feature type="region of interest" description="Disordered" evidence="1">
    <location>
        <begin position="98"/>
        <end position="136"/>
    </location>
</feature>
<dbReference type="EMBL" id="DS995796">
    <property type="protein sequence ID" value="EGE09170.1"/>
    <property type="molecule type" value="Genomic_DNA"/>
</dbReference>
<evidence type="ECO:0000256" key="1">
    <source>
        <dbReference type="SAM" id="MobiDB-lite"/>
    </source>
</evidence>
<feature type="compositionally biased region" description="Low complexity" evidence="1">
    <location>
        <begin position="106"/>
        <end position="120"/>
    </location>
</feature>
<keyword evidence="3" id="KW-1185">Reference proteome</keyword>
<reference evidence="3" key="1">
    <citation type="journal article" date="2012" name="MBio">
        <title>Comparative genome analysis of Trichophyton rubrum and related dermatophytes reveals candidate genes involved in infection.</title>
        <authorList>
            <person name="Martinez D.A."/>
            <person name="Oliver B.G."/>
            <person name="Graeser Y."/>
            <person name="Goldberg J.M."/>
            <person name="Li W."/>
            <person name="Martinez-Rossi N.M."/>
            <person name="Monod M."/>
            <person name="Shelest E."/>
            <person name="Barton R.C."/>
            <person name="Birch E."/>
            <person name="Brakhage A.A."/>
            <person name="Chen Z."/>
            <person name="Gurr S.J."/>
            <person name="Heiman D."/>
            <person name="Heitman J."/>
            <person name="Kosti I."/>
            <person name="Rossi A."/>
            <person name="Saif S."/>
            <person name="Samalova M."/>
            <person name="Saunders C.W."/>
            <person name="Shea T."/>
            <person name="Summerbell R.C."/>
            <person name="Xu J."/>
            <person name="Young S."/>
            <person name="Zeng Q."/>
            <person name="Birren B.W."/>
            <person name="Cuomo C.A."/>
            <person name="White T.C."/>
        </authorList>
    </citation>
    <scope>NUCLEOTIDE SEQUENCE [LARGE SCALE GENOMIC DNA]</scope>
    <source>
        <strain evidence="3">ATCC MYA-4606 / CBS 127.97</strain>
    </source>
</reference>
<name>F2Q4V2_TRIEC</name>
<protein>
    <submittedName>
        <fullName evidence="2">Uncharacterized protein</fullName>
    </submittedName>
</protein>